<dbReference type="AlphaFoldDB" id="J3MQ08"/>
<dbReference type="HOGENOM" id="CLU_1206421_0_0_1"/>
<dbReference type="Gramene" id="OB08G11870.1">
    <property type="protein sequence ID" value="OB08G11870.1"/>
    <property type="gene ID" value="OB08G11870"/>
</dbReference>
<accession>J3MQ08</accession>
<name>J3MQ08_ORYBR</name>
<evidence type="ECO:0000313" key="2">
    <source>
        <dbReference type="EnsemblPlants" id="OB08G11870.1"/>
    </source>
</evidence>
<protein>
    <recommendedName>
        <fullName evidence="4">Reverse transcriptase zinc-binding domain-containing protein</fullName>
    </recommendedName>
</protein>
<sequence length="230" mass="26020">MWRWQLAALPSWVVKAIDKKRRAFLWTNSDSVHEGQCKVSWANVYRLKVFGGLGIPNLRSRQGFRTIFVGIGQATNATWRIQLIRPSSLVSSSSLVLICSGVRKDSEIANHIRLKYVFARQNWLCVLSVTGWASLSPPRDVYLQDWCSSSIALLPKHLKKKKEHSTVFGAAAAFEPPYDMIGKCTGAKNVVVVCDDGEHLEERHLHPDQAAARRGRVPRGEEPDIQNFRW</sequence>
<evidence type="ECO:0008006" key="4">
    <source>
        <dbReference type="Google" id="ProtNLM"/>
    </source>
</evidence>
<dbReference type="Proteomes" id="UP000006038">
    <property type="component" value="Chromosome 8"/>
</dbReference>
<feature type="region of interest" description="Disordered" evidence="1">
    <location>
        <begin position="208"/>
        <end position="230"/>
    </location>
</feature>
<organism evidence="2">
    <name type="scientific">Oryza brachyantha</name>
    <name type="common">malo sina</name>
    <dbReference type="NCBI Taxonomy" id="4533"/>
    <lineage>
        <taxon>Eukaryota</taxon>
        <taxon>Viridiplantae</taxon>
        <taxon>Streptophyta</taxon>
        <taxon>Embryophyta</taxon>
        <taxon>Tracheophyta</taxon>
        <taxon>Spermatophyta</taxon>
        <taxon>Magnoliopsida</taxon>
        <taxon>Liliopsida</taxon>
        <taxon>Poales</taxon>
        <taxon>Poaceae</taxon>
        <taxon>BOP clade</taxon>
        <taxon>Oryzoideae</taxon>
        <taxon>Oryzeae</taxon>
        <taxon>Oryzinae</taxon>
        <taxon>Oryza</taxon>
    </lineage>
</organism>
<evidence type="ECO:0000256" key="1">
    <source>
        <dbReference type="SAM" id="MobiDB-lite"/>
    </source>
</evidence>
<evidence type="ECO:0000313" key="3">
    <source>
        <dbReference type="Proteomes" id="UP000006038"/>
    </source>
</evidence>
<dbReference type="EnsemblPlants" id="OB08G11870.1">
    <property type="protein sequence ID" value="OB08G11870.1"/>
    <property type="gene ID" value="OB08G11870"/>
</dbReference>
<reference evidence="2" key="2">
    <citation type="submission" date="2013-04" db="UniProtKB">
        <authorList>
            <consortium name="EnsemblPlants"/>
        </authorList>
    </citation>
    <scope>IDENTIFICATION</scope>
</reference>
<keyword evidence="3" id="KW-1185">Reference proteome</keyword>
<reference evidence="2" key="1">
    <citation type="journal article" date="2013" name="Nat. Commun.">
        <title>Whole-genome sequencing of Oryza brachyantha reveals mechanisms underlying Oryza genome evolution.</title>
        <authorList>
            <person name="Chen J."/>
            <person name="Huang Q."/>
            <person name="Gao D."/>
            <person name="Wang J."/>
            <person name="Lang Y."/>
            <person name="Liu T."/>
            <person name="Li B."/>
            <person name="Bai Z."/>
            <person name="Luis Goicoechea J."/>
            <person name="Liang C."/>
            <person name="Chen C."/>
            <person name="Zhang W."/>
            <person name="Sun S."/>
            <person name="Liao Y."/>
            <person name="Zhang X."/>
            <person name="Yang L."/>
            <person name="Song C."/>
            <person name="Wang M."/>
            <person name="Shi J."/>
            <person name="Liu G."/>
            <person name="Liu J."/>
            <person name="Zhou H."/>
            <person name="Zhou W."/>
            <person name="Yu Q."/>
            <person name="An N."/>
            <person name="Chen Y."/>
            <person name="Cai Q."/>
            <person name="Wang B."/>
            <person name="Liu B."/>
            <person name="Min J."/>
            <person name="Huang Y."/>
            <person name="Wu H."/>
            <person name="Li Z."/>
            <person name="Zhang Y."/>
            <person name="Yin Y."/>
            <person name="Song W."/>
            <person name="Jiang J."/>
            <person name="Jackson S.A."/>
            <person name="Wing R.A."/>
            <person name="Wang J."/>
            <person name="Chen M."/>
        </authorList>
    </citation>
    <scope>NUCLEOTIDE SEQUENCE [LARGE SCALE GENOMIC DNA]</scope>
    <source>
        <strain evidence="2">cv. IRGC 101232</strain>
    </source>
</reference>
<proteinExistence type="predicted"/>